<dbReference type="PANTHER" id="PTHR12161:SF13">
    <property type="entry name" value="REGULATOR OF VPS4 ACTIVITY IN THE MVB PATHWAY PROTEIN"/>
    <property type="match status" value="1"/>
</dbReference>
<feature type="compositionally biased region" description="Low complexity" evidence="2">
    <location>
        <begin position="228"/>
        <end position="245"/>
    </location>
</feature>
<feature type="compositionally biased region" description="Basic and acidic residues" evidence="2">
    <location>
        <begin position="920"/>
        <end position="932"/>
    </location>
</feature>
<feature type="compositionally biased region" description="Basic and acidic residues" evidence="2">
    <location>
        <begin position="639"/>
        <end position="663"/>
    </location>
</feature>
<dbReference type="EMBL" id="JBBNAG010000003">
    <property type="protein sequence ID" value="KAK9149442.1"/>
    <property type="molecule type" value="Genomic_DNA"/>
</dbReference>
<gene>
    <name evidence="3" type="ORF">Scep_008199</name>
</gene>
<sequence>MSKILHRSFKPAKCKTSLKLAVARIKLLKNKGEVRLKQMRKELAQLLEAGQDRTARIRVEHLVREEKTMAAYDLIEIYCELIAVRLPIIESQKNCPIDLKEAIASVVFASPRCSDIPELSDIKKHLTAKYGKEFIATALELRPDCGVSRMMVEKLSTRAPDVETKIRLLTAIAQEHNVKWDPEQFTENELTPPEDLLDGSKTTKAASNIPAVDPTVQLPHRHGPNYESSASVANAVSSSRNSQNVEPTGDAMRSSFSKPRTTVHSAEGTVFGHSSSKEDSAFSSKTQNWGMEFKDATSAAQAAAESAERATIAAKAAAEFANIGRIIQESSAGPQRSFVNRHRENEVKSLVGAVSKAEHTEQTVRKDNFLRTSSHDMDRRTADDFEHRSDTESRTRTSDVDTITERRASHLTQSRNKDDYSDDEILDSNSQNHDAYPQRSSFEVNTSKSNWQFSDEIQNDVMLNSNHDTDGSDGADHSSGIIQFNFQEGTKQPSFNNYSAAVFDDYGSDDDFHLVSEGVFNRSGWDSYGPSEDQKSSASPHFSENARSPRREGHGSFNRASEHSYFAAEHFSPFEVSESKEDTSFPSQSSELPATFDGSDGLYSGSDEEAKDVNVARRTDLGSVPLEVSGLASSPESLQIDRVHGATRTDSKKQEPTYDKLEDPDLQSTNNLEANINVRGPIQDKHEHFQSSSSLQAEEVKEAYDFEREISSNSFPSLVLQEARSSLQSSKVSLMNEYKVKDEGNGQGVPDNMTVGSESLQGLNFGKLRGGFRNKGNIRPPYNKGPSWDSSSQSRFQSDEGVSATIEKPTAKLLSRTSMNSEVLNEAPNYQKQIQVQHEASSRSPKTFFDSDSDDETEVSSYQTAASPSYSRYGLSQRTRDSPKMSGANVRSRFKGRSESPSSDEKSNSPKLGSYSKSVLRPEIESIRDGSSKEPSLTSSTAEEHSMPQKSHVRKVQNSKLSTADVSVGQKTIKAQPRNEANLHREVSELPQPSAAVKQQSTPLSSATSRDTGTSKSPSLDVGSRENSLKKASHVHPKLPDYDSFAAHFESLRSNRRSG</sequence>
<proteinExistence type="inferred from homology"/>
<feature type="region of interest" description="Disordered" evidence="2">
    <location>
        <begin position="525"/>
        <end position="557"/>
    </location>
</feature>
<feature type="compositionally biased region" description="Low complexity" evidence="2">
    <location>
        <begin position="787"/>
        <end position="796"/>
    </location>
</feature>
<comment type="caution">
    <text evidence="3">The sequence shown here is derived from an EMBL/GenBank/DDBJ whole genome shotgun (WGS) entry which is preliminary data.</text>
</comment>
<name>A0AAP0KBJ0_9MAGN</name>
<dbReference type="InterPro" id="IPR005061">
    <property type="entry name" value="Ist1"/>
</dbReference>
<feature type="region of interest" description="Disordered" evidence="2">
    <location>
        <begin position="227"/>
        <end position="264"/>
    </location>
</feature>
<accession>A0AAP0KBJ0</accession>
<dbReference type="Pfam" id="PF03398">
    <property type="entry name" value="Ist1"/>
    <property type="match status" value="1"/>
</dbReference>
<feature type="region of interest" description="Disordered" evidence="2">
    <location>
        <begin position="352"/>
        <end position="444"/>
    </location>
</feature>
<dbReference type="Proteomes" id="UP001419268">
    <property type="component" value="Unassembled WGS sequence"/>
</dbReference>
<evidence type="ECO:0008006" key="5">
    <source>
        <dbReference type="Google" id="ProtNLM"/>
    </source>
</evidence>
<protein>
    <recommendedName>
        <fullName evidence="5">IST1-like protein</fullName>
    </recommendedName>
</protein>
<feature type="compositionally biased region" description="Polar residues" evidence="2">
    <location>
        <begin position="997"/>
        <end position="1018"/>
    </location>
</feature>
<comment type="similarity">
    <text evidence="1">Belongs to the IST1 family.</text>
</comment>
<dbReference type="FunFam" id="1.20.1260.60:FF:000003">
    <property type="entry name" value="IST1-like protein isoform A"/>
    <property type="match status" value="1"/>
</dbReference>
<dbReference type="AlphaFoldDB" id="A0AAP0KBJ0"/>
<feature type="compositionally biased region" description="Polar residues" evidence="2">
    <location>
        <begin position="427"/>
        <end position="444"/>
    </location>
</feature>
<evidence type="ECO:0000313" key="3">
    <source>
        <dbReference type="EMBL" id="KAK9149442.1"/>
    </source>
</evidence>
<feature type="compositionally biased region" description="Polar residues" evidence="2">
    <location>
        <begin position="254"/>
        <end position="264"/>
    </location>
</feature>
<feature type="compositionally biased region" description="Basic and acidic residues" evidence="2">
    <location>
        <begin position="356"/>
        <end position="408"/>
    </location>
</feature>
<feature type="region of interest" description="Disordered" evidence="2">
    <location>
        <begin position="770"/>
        <end position="1045"/>
    </location>
</feature>
<dbReference type="Gene3D" id="1.20.1260.60">
    <property type="entry name" value="Vacuolar protein sorting-associated protein Ist1"/>
    <property type="match status" value="1"/>
</dbReference>
<dbReference type="InterPro" id="IPR042277">
    <property type="entry name" value="IST1-like"/>
</dbReference>
<evidence type="ECO:0000256" key="2">
    <source>
        <dbReference type="SAM" id="MobiDB-lite"/>
    </source>
</evidence>
<reference evidence="3 4" key="1">
    <citation type="submission" date="2024-01" db="EMBL/GenBank/DDBJ databases">
        <title>Genome assemblies of Stephania.</title>
        <authorList>
            <person name="Yang L."/>
        </authorList>
    </citation>
    <scope>NUCLEOTIDE SEQUENCE [LARGE SCALE GENOMIC DNA]</scope>
    <source>
        <strain evidence="3">JXDWG</strain>
        <tissue evidence="3">Leaf</tissue>
    </source>
</reference>
<evidence type="ECO:0000313" key="4">
    <source>
        <dbReference type="Proteomes" id="UP001419268"/>
    </source>
</evidence>
<feature type="region of interest" description="Disordered" evidence="2">
    <location>
        <begin position="577"/>
        <end position="672"/>
    </location>
</feature>
<feature type="compositionally biased region" description="Polar residues" evidence="2">
    <location>
        <begin position="862"/>
        <end position="877"/>
    </location>
</feature>
<feature type="compositionally biased region" description="Polar residues" evidence="2">
    <location>
        <begin position="536"/>
        <end position="546"/>
    </location>
</feature>
<feature type="compositionally biased region" description="Basic and acidic residues" evidence="2">
    <location>
        <begin position="611"/>
        <end position="620"/>
    </location>
</feature>
<evidence type="ECO:0000256" key="1">
    <source>
        <dbReference type="ARBA" id="ARBA00005536"/>
    </source>
</evidence>
<organism evidence="3 4">
    <name type="scientific">Stephania cephalantha</name>
    <dbReference type="NCBI Taxonomy" id="152367"/>
    <lineage>
        <taxon>Eukaryota</taxon>
        <taxon>Viridiplantae</taxon>
        <taxon>Streptophyta</taxon>
        <taxon>Embryophyta</taxon>
        <taxon>Tracheophyta</taxon>
        <taxon>Spermatophyta</taxon>
        <taxon>Magnoliopsida</taxon>
        <taxon>Ranunculales</taxon>
        <taxon>Menispermaceae</taxon>
        <taxon>Menispermoideae</taxon>
        <taxon>Cissampelideae</taxon>
        <taxon>Stephania</taxon>
    </lineage>
</organism>
<dbReference type="PANTHER" id="PTHR12161">
    <property type="entry name" value="IST1 FAMILY MEMBER"/>
    <property type="match status" value="1"/>
</dbReference>
<dbReference type="GO" id="GO:0015031">
    <property type="term" value="P:protein transport"/>
    <property type="evidence" value="ECO:0007669"/>
    <property type="project" value="InterPro"/>
</dbReference>
<feature type="compositionally biased region" description="Polar residues" evidence="2">
    <location>
        <begin position="815"/>
        <end position="845"/>
    </location>
</feature>
<keyword evidence="4" id="KW-1185">Reference proteome</keyword>